<keyword evidence="3" id="KW-1185">Reference proteome</keyword>
<evidence type="ECO:0000313" key="2">
    <source>
        <dbReference type="EMBL" id="KAK3050109.1"/>
    </source>
</evidence>
<name>A0AAJ0DH35_9PEZI</name>
<dbReference type="InterPro" id="IPR010730">
    <property type="entry name" value="HET"/>
</dbReference>
<reference evidence="2" key="1">
    <citation type="submission" date="2023-04" db="EMBL/GenBank/DDBJ databases">
        <title>Black Yeasts Isolated from many extreme environments.</title>
        <authorList>
            <person name="Coleine C."/>
            <person name="Stajich J.E."/>
            <person name="Selbmann L."/>
        </authorList>
    </citation>
    <scope>NUCLEOTIDE SEQUENCE</scope>
    <source>
        <strain evidence="2">CCFEE 5312</strain>
    </source>
</reference>
<organism evidence="2 3">
    <name type="scientific">Extremus antarcticus</name>
    <dbReference type="NCBI Taxonomy" id="702011"/>
    <lineage>
        <taxon>Eukaryota</taxon>
        <taxon>Fungi</taxon>
        <taxon>Dikarya</taxon>
        <taxon>Ascomycota</taxon>
        <taxon>Pezizomycotina</taxon>
        <taxon>Dothideomycetes</taxon>
        <taxon>Dothideomycetidae</taxon>
        <taxon>Mycosphaerellales</taxon>
        <taxon>Extremaceae</taxon>
        <taxon>Extremus</taxon>
    </lineage>
</organism>
<dbReference type="AlphaFoldDB" id="A0AAJ0DH35"/>
<gene>
    <name evidence="2" type="ORF">LTR09_008764</name>
</gene>
<sequence>MINGAEFAMTESLAEFLREFRKRYARISLGKHTEICTEECRESCAKEHIEAYTKGPDYGDGGSERWLWVDQICINQNDPLEKAAQVSNTLTIYDKAEEVVAWLGPSSEEIDLAIHCSEDHDFSRKHGGLDDTVVQGYIYLSARSWFRRVVVRPMLSSHYRAVKENAAQLRFIGALEAHEEEPHDSNEKRREEMLQRLQVGRRFESSDIRDRIYALLGMSKTSRGYGKPPFHLPVDYTISASEVFARFARELGHDRGE</sequence>
<evidence type="ECO:0000313" key="3">
    <source>
        <dbReference type="Proteomes" id="UP001271007"/>
    </source>
</evidence>
<accession>A0AAJ0DH35</accession>
<comment type="caution">
    <text evidence="2">The sequence shown here is derived from an EMBL/GenBank/DDBJ whole genome shotgun (WGS) entry which is preliminary data.</text>
</comment>
<protein>
    <recommendedName>
        <fullName evidence="1">Heterokaryon incompatibility domain-containing protein</fullName>
    </recommendedName>
</protein>
<dbReference type="PANTHER" id="PTHR24148">
    <property type="entry name" value="ANKYRIN REPEAT DOMAIN-CONTAINING PROTEIN 39 HOMOLOG-RELATED"/>
    <property type="match status" value="1"/>
</dbReference>
<dbReference type="Pfam" id="PF06985">
    <property type="entry name" value="HET"/>
    <property type="match status" value="1"/>
</dbReference>
<dbReference type="PANTHER" id="PTHR24148:SF73">
    <property type="entry name" value="HET DOMAIN PROTEIN (AFU_ORTHOLOGUE AFUA_8G01020)"/>
    <property type="match status" value="1"/>
</dbReference>
<dbReference type="InterPro" id="IPR052895">
    <property type="entry name" value="HetReg/Transcr_Mod"/>
</dbReference>
<dbReference type="Proteomes" id="UP001271007">
    <property type="component" value="Unassembled WGS sequence"/>
</dbReference>
<dbReference type="EMBL" id="JAWDJX010000035">
    <property type="protein sequence ID" value="KAK3050109.1"/>
    <property type="molecule type" value="Genomic_DNA"/>
</dbReference>
<evidence type="ECO:0000259" key="1">
    <source>
        <dbReference type="Pfam" id="PF06985"/>
    </source>
</evidence>
<proteinExistence type="predicted"/>
<feature type="domain" description="Heterokaryon incompatibility" evidence="1">
    <location>
        <begin position="63"/>
        <end position="148"/>
    </location>
</feature>